<feature type="transmembrane region" description="Helical" evidence="10">
    <location>
        <begin position="389"/>
        <end position="409"/>
    </location>
</feature>
<dbReference type="GO" id="GO:0046677">
    <property type="term" value="P:response to antibiotic"/>
    <property type="evidence" value="ECO:0007669"/>
    <property type="project" value="UniProtKB-KW"/>
</dbReference>
<dbReference type="AlphaFoldDB" id="A0A1W1UFP1"/>
<evidence type="ECO:0000256" key="6">
    <source>
        <dbReference type="ARBA" id="ARBA00022692"/>
    </source>
</evidence>
<dbReference type="GO" id="GO:0015297">
    <property type="term" value="F:antiporter activity"/>
    <property type="evidence" value="ECO:0007669"/>
    <property type="project" value="InterPro"/>
</dbReference>
<feature type="transmembrane region" description="Helical" evidence="10">
    <location>
        <begin position="89"/>
        <end position="112"/>
    </location>
</feature>
<feature type="transmembrane region" description="Helical" evidence="10">
    <location>
        <begin position="270"/>
        <end position="293"/>
    </location>
</feature>
<evidence type="ECO:0000256" key="3">
    <source>
        <dbReference type="ARBA" id="ARBA00022106"/>
    </source>
</evidence>
<keyword evidence="6 10" id="KW-0812">Transmembrane</keyword>
<dbReference type="NCBIfam" id="TIGR00797">
    <property type="entry name" value="matE"/>
    <property type="match status" value="1"/>
</dbReference>
<feature type="transmembrane region" description="Helical" evidence="10">
    <location>
        <begin position="162"/>
        <end position="183"/>
    </location>
</feature>
<name>A0A1W1UFP1_DESTI</name>
<evidence type="ECO:0000256" key="8">
    <source>
        <dbReference type="ARBA" id="ARBA00023136"/>
    </source>
</evidence>
<dbReference type="PANTHER" id="PTHR43823">
    <property type="entry name" value="SPORULATION PROTEIN YKVU"/>
    <property type="match status" value="1"/>
</dbReference>
<organism evidence="11 12">
    <name type="scientific">Desulfonispora thiosulfatigenes DSM 11270</name>
    <dbReference type="NCBI Taxonomy" id="656914"/>
    <lineage>
        <taxon>Bacteria</taxon>
        <taxon>Bacillati</taxon>
        <taxon>Bacillota</taxon>
        <taxon>Clostridia</taxon>
        <taxon>Eubacteriales</taxon>
        <taxon>Peptococcaceae</taxon>
        <taxon>Desulfonispora</taxon>
    </lineage>
</organism>
<dbReference type="STRING" id="656914.SAMN00017405_0807"/>
<evidence type="ECO:0000256" key="5">
    <source>
        <dbReference type="ARBA" id="ARBA00022475"/>
    </source>
</evidence>
<evidence type="ECO:0000313" key="11">
    <source>
        <dbReference type="EMBL" id="SMB79849.1"/>
    </source>
</evidence>
<feature type="transmembrane region" description="Helical" evidence="10">
    <location>
        <begin position="314"/>
        <end position="335"/>
    </location>
</feature>
<dbReference type="InterPro" id="IPR045070">
    <property type="entry name" value="MATE_MepA-like"/>
</dbReference>
<gene>
    <name evidence="11" type="ORF">SAMN00017405_0807</name>
</gene>
<comment type="similarity">
    <text evidence="2">Belongs to the multi antimicrobial extrusion (MATE) (TC 2.A.66.1) family. MepA subfamily.</text>
</comment>
<dbReference type="EMBL" id="FWWT01000005">
    <property type="protein sequence ID" value="SMB79849.1"/>
    <property type="molecule type" value="Genomic_DNA"/>
</dbReference>
<feature type="transmembrane region" description="Helical" evidence="10">
    <location>
        <begin position="232"/>
        <end position="250"/>
    </location>
</feature>
<evidence type="ECO:0000256" key="1">
    <source>
        <dbReference type="ARBA" id="ARBA00004651"/>
    </source>
</evidence>
<proteinExistence type="inferred from homology"/>
<comment type="subcellular location">
    <subcellularLocation>
        <location evidence="1">Cell membrane</location>
        <topology evidence="1">Multi-pass membrane protein</topology>
    </subcellularLocation>
</comment>
<dbReference type="PIRSF" id="PIRSF006603">
    <property type="entry name" value="DinF"/>
    <property type="match status" value="1"/>
</dbReference>
<dbReference type="GO" id="GO:0005886">
    <property type="term" value="C:plasma membrane"/>
    <property type="evidence" value="ECO:0007669"/>
    <property type="project" value="UniProtKB-SubCell"/>
</dbReference>
<feature type="transmembrane region" description="Helical" evidence="10">
    <location>
        <begin position="355"/>
        <end position="377"/>
    </location>
</feature>
<keyword evidence="5" id="KW-1003">Cell membrane</keyword>
<evidence type="ECO:0000256" key="7">
    <source>
        <dbReference type="ARBA" id="ARBA00022989"/>
    </source>
</evidence>
<dbReference type="OrthoDB" id="9811110at2"/>
<dbReference type="CDD" id="cd13143">
    <property type="entry name" value="MATE_MepA_like"/>
    <property type="match status" value="1"/>
</dbReference>
<dbReference type="InterPro" id="IPR051327">
    <property type="entry name" value="MATE_MepA_subfamily"/>
</dbReference>
<keyword evidence="7 10" id="KW-1133">Transmembrane helix</keyword>
<dbReference type="Proteomes" id="UP000192731">
    <property type="component" value="Unassembled WGS sequence"/>
</dbReference>
<feature type="transmembrane region" description="Helical" evidence="10">
    <location>
        <begin position="54"/>
        <end position="77"/>
    </location>
</feature>
<keyword evidence="4" id="KW-0813">Transport</keyword>
<dbReference type="InterPro" id="IPR002528">
    <property type="entry name" value="MATE_fam"/>
</dbReference>
<accession>A0A1W1UFP1</accession>
<reference evidence="11 12" key="1">
    <citation type="submission" date="2017-04" db="EMBL/GenBank/DDBJ databases">
        <authorList>
            <person name="Afonso C.L."/>
            <person name="Miller P.J."/>
            <person name="Scott M.A."/>
            <person name="Spackman E."/>
            <person name="Goraichik I."/>
            <person name="Dimitrov K.M."/>
            <person name="Suarez D.L."/>
            <person name="Swayne D.E."/>
        </authorList>
    </citation>
    <scope>NUCLEOTIDE SEQUENCE [LARGE SCALE GENOMIC DNA]</scope>
    <source>
        <strain evidence="11 12">DSM 11270</strain>
    </source>
</reference>
<feature type="transmembrane region" description="Helical" evidence="10">
    <location>
        <begin position="12"/>
        <end position="34"/>
    </location>
</feature>
<evidence type="ECO:0000256" key="10">
    <source>
        <dbReference type="SAM" id="Phobius"/>
    </source>
</evidence>
<dbReference type="PANTHER" id="PTHR43823:SF3">
    <property type="entry name" value="MULTIDRUG EXPORT PROTEIN MEPA"/>
    <property type="match status" value="1"/>
</dbReference>
<keyword evidence="12" id="KW-1185">Reference proteome</keyword>
<feature type="transmembrane region" description="Helical" evidence="10">
    <location>
        <begin position="189"/>
        <end position="212"/>
    </location>
</feature>
<keyword evidence="8 10" id="KW-0472">Membrane</keyword>
<feature type="transmembrane region" description="Helical" evidence="10">
    <location>
        <begin position="132"/>
        <end position="150"/>
    </location>
</feature>
<evidence type="ECO:0000313" key="12">
    <source>
        <dbReference type="Proteomes" id="UP000192731"/>
    </source>
</evidence>
<dbReference type="RefSeq" id="WP_084051914.1">
    <property type="nucleotide sequence ID" value="NZ_FWWT01000005.1"/>
</dbReference>
<dbReference type="GO" id="GO:0042910">
    <property type="term" value="F:xenobiotic transmembrane transporter activity"/>
    <property type="evidence" value="ECO:0007669"/>
    <property type="project" value="InterPro"/>
</dbReference>
<evidence type="ECO:0000256" key="9">
    <source>
        <dbReference type="ARBA" id="ARBA00023251"/>
    </source>
</evidence>
<evidence type="ECO:0000256" key="2">
    <source>
        <dbReference type="ARBA" id="ARBA00008417"/>
    </source>
</evidence>
<dbReference type="Pfam" id="PF01554">
    <property type="entry name" value="MatE"/>
    <property type="match status" value="2"/>
</dbReference>
<feature type="transmembrane region" description="Helical" evidence="10">
    <location>
        <begin position="415"/>
        <end position="434"/>
    </location>
</feature>
<sequence length="452" mass="49995">MNTKLGQEKISKLLWELSIPAILGMMSSAIFNIADRYFVGKIDPLALSGVGITMPIQMLQMAIILLIGIGSATLVSIKLGEDKQEEAESILFLSFKYIIISMIAFATIFVLFCDQILVAVSVSDAVYMYAKPYILIIIVGSIIGIPGYCLNNSLRAIGKANITMKAILWSSILNIVLDPIFIFTLKMGIAGAAIATVISQTALTLYITYYFVTNKELLINLKYKKVINELKIIKRISMIGSPSFFTQILASFVNVFVNTNAVHYGSDLDVAAMTIISTIFSFYHMFVIGLAQGNQPIIGYNWGSKQYHRVRESLIRSLVYSTIMSVALFLIIQIYPSLLVTIFTDDDSLRSTAVVGMRLYFLMIPLIGIQTISSQYFQGIGNPKLSTILMMLRYGIIILPSVLILAPIIGVKGIYLSNAISDGIASVIAMLFIIREIRSLSKLEKMQQEDAQ</sequence>
<protein>
    <recommendedName>
        <fullName evidence="3">Multidrug export protein MepA</fullName>
    </recommendedName>
</protein>
<evidence type="ECO:0000256" key="4">
    <source>
        <dbReference type="ARBA" id="ARBA00022448"/>
    </source>
</evidence>
<dbReference type="InterPro" id="IPR048279">
    <property type="entry name" value="MdtK-like"/>
</dbReference>
<keyword evidence="9" id="KW-0046">Antibiotic resistance</keyword>